<dbReference type="EMBL" id="CAAALY010285808">
    <property type="protein sequence ID" value="VEL43837.1"/>
    <property type="molecule type" value="Genomic_DNA"/>
</dbReference>
<keyword evidence="3" id="KW-1185">Reference proteome</keyword>
<sequence length="528" mass="54347">MVKEKLKNCVLNKLRSRESGEMMLSTSLSIDFASMEIDMTSAAASIGLSSSPSCTGVQALPRQSCLLGTGAWGHQSSSPLPLPPQLCQLAFGAGGQLCRTAMSGDLHTRDAARRRGADAAFTSDLKKRLSSAPLSTGQGKATPSSAVDAQFLLTHSAAAAAAVHLPPPASFGPRLHSASPSLLEAAPAAVAKRSGGPTRSSNHARHEAMDPAQLSPASCPGLADSFARPGSIGSDENFPSCRVANHDAKLARLAPALSMDQSGLLAHFPALQQLQYSGVYRPQHTSLAHYAPAPAQPPLSIVPPRSGGFGPVHLRKTMSEPSLKLRGPATGVHRLRGRPDRRHGNHPTATAVAHALAASNVPLAAGSRPHSMALANGLVASETHMELALDDLDDADESIVPGSCAAPGCKTAPDLTVCATAAPNASDCGPPMPHLALPRQKSTPPRNASATSTITSAVTPLPGCLAFGPRSGVVMPPSRPSLYCASLPDLALRPSLPPTSYAPQQPAVDAISAVGARSLGDQRVARSE</sequence>
<evidence type="ECO:0000313" key="2">
    <source>
        <dbReference type="EMBL" id="VEL43837.1"/>
    </source>
</evidence>
<gene>
    <name evidence="2" type="ORF">PXEA_LOCUS37277</name>
</gene>
<accession>A0A3S5FHD8</accession>
<organism evidence="2 3">
    <name type="scientific">Protopolystoma xenopodis</name>
    <dbReference type="NCBI Taxonomy" id="117903"/>
    <lineage>
        <taxon>Eukaryota</taxon>
        <taxon>Metazoa</taxon>
        <taxon>Spiralia</taxon>
        <taxon>Lophotrochozoa</taxon>
        <taxon>Platyhelminthes</taxon>
        <taxon>Monogenea</taxon>
        <taxon>Polyopisthocotylea</taxon>
        <taxon>Polystomatidea</taxon>
        <taxon>Polystomatidae</taxon>
        <taxon>Protopolystoma</taxon>
    </lineage>
</organism>
<feature type="region of interest" description="Disordered" evidence="1">
    <location>
        <begin position="323"/>
        <end position="344"/>
    </location>
</feature>
<name>A0A3S5FHD8_9PLAT</name>
<comment type="caution">
    <text evidence="2">The sequence shown here is derived from an EMBL/GenBank/DDBJ whole genome shotgun (WGS) entry which is preliminary data.</text>
</comment>
<protein>
    <submittedName>
        <fullName evidence="2">Uncharacterized protein</fullName>
    </submittedName>
</protein>
<feature type="non-terminal residue" evidence="2">
    <location>
        <position position="528"/>
    </location>
</feature>
<feature type="compositionally biased region" description="Basic residues" evidence="1">
    <location>
        <begin position="333"/>
        <end position="344"/>
    </location>
</feature>
<evidence type="ECO:0000313" key="3">
    <source>
        <dbReference type="Proteomes" id="UP000784294"/>
    </source>
</evidence>
<proteinExistence type="predicted"/>
<feature type="region of interest" description="Disordered" evidence="1">
    <location>
        <begin position="187"/>
        <end position="220"/>
    </location>
</feature>
<evidence type="ECO:0000256" key="1">
    <source>
        <dbReference type="SAM" id="MobiDB-lite"/>
    </source>
</evidence>
<dbReference type="Proteomes" id="UP000784294">
    <property type="component" value="Unassembled WGS sequence"/>
</dbReference>
<reference evidence="2" key="1">
    <citation type="submission" date="2018-11" db="EMBL/GenBank/DDBJ databases">
        <authorList>
            <consortium name="Pathogen Informatics"/>
        </authorList>
    </citation>
    <scope>NUCLEOTIDE SEQUENCE</scope>
</reference>
<dbReference type="AlphaFoldDB" id="A0A3S5FHD8"/>